<feature type="domain" description="C2" evidence="11">
    <location>
        <begin position="914"/>
        <end position="1043"/>
    </location>
</feature>
<dbReference type="Pfam" id="PF08151">
    <property type="entry name" value="FerI"/>
    <property type="match status" value="1"/>
</dbReference>
<dbReference type="SMART" id="SM01202">
    <property type="entry name" value="FerI"/>
    <property type="match status" value="1"/>
</dbReference>
<dbReference type="Pfam" id="PF16165">
    <property type="entry name" value="Ferlin_C"/>
    <property type="match status" value="1"/>
</dbReference>
<accession>A7RZG6</accession>
<evidence type="ECO:0000256" key="7">
    <source>
        <dbReference type="ARBA" id="ARBA00022968"/>
    </source>
</evidence>
<evidence type="ECO:0000256" key="3">
    <source>
        <dbReference type="ARBA" id="ARBA00022692"/>
    </source>
</evidence>
<evidence type="ECO:0000256" key="4">
    <source>
        <dbReference type="ARBA" id="ARBA00022723"/>
    </source>
</evidence>
<dbReference type="GO" id="GO:0001778">
    <property type="term" value="P:plasma membrane repair"/>
    <property type="evidence" value="ECO:0000318"/>
    <property type="project" value="GO_Central"/>
</dbReference>
<dbReference type="GO" id="GO:0046872">
    <property type="term" value="F:metal ion binding"/>
    <property type="evidence" value="ECO:0007669"/>
    <property type="project" value="UniProtKB-KW"/>
</dbReference>
<dbReference type="InterPro" id="IPR012968">
    <property type="entry name" value="FerIin_dom"/>
</dbReference>
<dbReference type="PANTHER" id="PTHR12546:SF33">
    <property type="entry name" value="SPERM VESICLE FUSION PROTEIN FER-1"/>
    <property type="match status" value="1"/>
</dbReference>
<keyword evidence="8 10" id="KW-1133">Transmembrane helix</keyword>
<keyword evidence="4" id="KW-0479">Metal-binding</keyword>
<dbReference type="InParanoid" id="A7RZG6"/>
<dbReference type="SMART" id="SM00239">
    <property type="entry name" value="C2"/>
    <property type="match status" value="5"/>
</dbReference>
<keyword evidence="7" id="KW-0735">Signal-anchor</keyword>
<dbReference type="GO" id="GO:0030659">
    <property type="term" value="C:cytoplasmic vesicle membrane"/>
    <property type="evidence" value="ECO:0007669"/>
    <property type="project" value="UniProtKB-SubCell"/>
</dbReference>
<dbReference type="InterPro" id="IPR055072">
    <property type="entry name" value="Ferlin_DSRM"/>
</dbReference>
<keyword evidence="6" id="KW-0106">Calcium</keyword>
<dbReference type="PANTHER" id="PTHR12546">
    <property type="entry name" value="FER-1-LIKE"/>
    <property type="match status" value="1"/>
</dbReference>
<dbReference type="Pfam" id="PF00168">
    <property type="entry name" value="C2"/>
    <property type="match status" value="5"/>
</dbReference>
<dbReference type="InterPro" id="IPR037721">
    <property type="entry name" value="Ferlin"/>
</dbReference>
<proteinExistence type="predicted"/>
<dbReference type="InterPro" id="IPR032362">
    <property type="entry name" value="Ferlin_C"/>
</dbReference>
<feature type="domain" description="C2" evidence="11">
    <location>
        <begin position="1581"/>
        <end position="1731"/>
    </location>
</feature>
<dbReference type="SMART" id="SM01201">
    <property type="entry name" value="FerB"/>
    <property type="match status" value="1"/>
</dbReference>
<dbReference type="CDD" id="cd04017">
    <property type="entry name" value="C2D_Ferlin"/>
    <property type="match status" value="1"/>
</dbReference>
<feature type="transmembrane region" description="Helical" evidence="10">
    <location>
        <begin position="1829"/>
        <end position="1849"/>
    </location>
</feature>
<feature type="domain" description="C2" evidence="11">
    <location>
        <begin position="147"/>
        <end position="284"/>
    </location>
</feature>
<dbReference type="Gene3D" id="2.60.40.150">
    <property type="entry name" value="C2 domain"/>
    <property type="match status" value="5"/>
</dbReference>
<feature type="transmembrane region" description="Helical" evidence="10">
    <location>
        <begin position="103"/>
        <end position="122"/>
    </location>
</feature>
<dbReference type="InterPro" id="IPR000008">
    <property type="entry name" value="C2_dom"/>
</dbReference>
<dbReference type="Pfam" id="PF22901">
    <property type="entry name" value="dsrm_Ferlin"/>
    <property type="match status" value="1"/>
</dbReference>
<name>A7RZG6_NEMVE</name>
<evidence type="ECO:0000259" key="11">
    <source>
        <dbReference type="PROSITE" id="PS50004"/>
    </source>
</evidence>
<feature type="domain" description="C2" evidence="11">
    <location>
        <begin position="1"/>
        <end position="104"/>
    </location>
</feature>
<dbReference type="InterPro" id="IPR035892">
    <property type="entry name" value="C2_domain_sf"/>
</dbReference>
<organism evidence="12 13">
    <name type="scientific">Nematostella vectensis</name>
    <name type="common">Starlet sea anemone</name>
    <dbReference type="NCBI Taxonomy" id="45351"/>
    <lineage>
        <taxon>Eukaryota</taxon>
        <taxon>Metazoa</taxon>
        <taxon>Cnidaria</taxon>
        <taxon>Anthozoa</taxon>
        <taxon>Hexacorallia</taxon>
        <taxon>Actiniaria</taxon>
        <taxon>Edwardsiidae</taxon>
        <taxon>Nematostella</taxon>
    </lineage>
</organism>
<dbReference type="GO" id="GO:0005886">
    <property type="term" value="C:plasma membrane"/>
    <property type="evidence" value="ECO:0007669"/>
    <property type="project" value="UniProtKB-SubCell"/>
</dbReference>
<dbReference type="Pfam" id="PF08150">
    <property type="entry name" value="FerB"/>
    <property type="match status" value="1"/>
</dbReference>
<evidence type="ECO:0000256" key="10">
    <source>
        <dbReference type="SAM" id="Phobius"/>
    </source>
</evidence>
<feature type="domain" description="C2" evidence="11">
    <location>
        <begin position="1343"/>
        <end position="1461"/>
    </location>
</feature>
<feature type="non-terminal residue" evidence="12">
    <location>
        <position position="1"/>
    </location>
</feature>
<keyword evidence="13" id="KW-1185">Reference proteome</keyword>
<evidence type="ECO:0000256" key="8">
    <source>
        <dbReference type="ARBA" id="ARBA00022989"/>
    </source>
</evidence>
<dbReference type="InterPro" id="IPR037723">
    <property type="entry name" value="C2D_Ferlin"/>
</dbReference>
<dbReference type="OMA" id="TCLEFRV"/>
<dbReference type="CDD" id="cd04018">
    <property type="entry name" value="C2C_Ferlin"/>
    <property type="match status" value="1"/>
</dbReference>
<dbReference type="CDD" id="cd04037">
    <property type="entry name" value="C2E_Ferlin"/>
    <property type="match status" value="1"/>
</dbReference>
<dbReference type="eggNOG" id="KOG1326">
    <property type="taxonomic scope" value="Eukaryota"/>
</dbReference>
<evidence type="ECO:0000313" key="12">
    <source>
        <dbReference type="EMBL" id="EDO43088.1"/>
    </source>
</evidence>
<evidence type="ECO:0000256" key="9">
    <source>
        <dbReference type="ARBA" id="ARBA00023136"/>
    </source>
</evidence>
<dbReference type="SMART" id="SM00693">
    <property type="entry name" value="DysFN"/>
    <property type="match status" value="2"/>
</dbReference>
<dbReference type="GO" id="GO:0033292">
    <property type="term" value="P:T-tubule organization"/>
    <property type="evidence" value="ECO:0000318"/>
    <property type="project" value="GO_Central"/>
</dbReference>
<dbReference type="EMBL" id="DS469557">
    <property type="protein sequence ID" value="EDO43088.1"/>
    <property type="molecule type" value="Genomic_DNA"/>
</dbReference>
<dbReference type="InterPro" id="IPR037722">
    <property type="entry name" value="C2C_Ferlin"/>
</dbReference>
<dbReference type="InterPro" id="IPR037725">
    <property type="entry name" value="C2F_Ferlin"/>
</dbReference>
<evidence type="ECO:0000313" key="13">
    <source>
        <dbReference type="Proteomes" id="UP000001593"/>
    </source>
</evidence>
<dbReference type="InterPro" id="IPR006614">
    <property type="entry name" value="Peroxin/Ferlin"/>
</dbReference>
<dbReference type="CDD" id="cd08374">
    <property type="entry name" value="C2F_Ferlin"/>
    <property type="match status" value="1"/>
</dbReference>
<comment type="subcellular location">
    <subcellularLocation>
        <location evidence="1">Cell membrane</location>
        <topology evidence="1">Single-pass type II membrane protein</topology>
    </subcellularLocation>
    <subcellularLocation>
        <location evidence="2">Cytoplasmic vesicle membrane</location>
        <topology evidence="2">Single-pass type II membrane protein</topology>
    </subcellularLocation>
</comment>
<dbReference type="InterPro" id="IPR012561">
    <property type="entry name" value="Ferlin_B-domain"/>
</dbReference>
<dbReference type="InterPro" id="IPR037724">
    <property type="entry name" value="C2E_Ferlin"/>
</dbReference>
<evidence type="ECO:0000256" key="5">
    <source>
        <dbReference type="ARBA" id="ARBA00022737"/>
    </source>
</evidence>
<dbReference type="PhylomeDB" id="A7RZG6"/>
<dbReference type="PROSITE" id="PS50004">
    <property type="entry name" value="C2"/>
    <property type="match status" value="5"/>
</dbReference>
<dbReference type="HOGENOM" id="CLU_001183_2_1_1"/>
<dbReference type="SMART" id="SM00694">
    <property type="entry name" value="DysFC"/>
    <property type="match status" value="2"/>
</dbReference>
<reference evidence="12 13" key="1">
    <citation type="journal article" date="2007" name="Science">
        <title>Sea anemone genome reveals ancestral eumetazoan gene repertoire and genomic organization.</title>
        <authorList>
            <person name="Putnam N.H."/>
            <person name="Srivastava M."/>
            <person name="Hellsten U."/>
            <person name="Dirks B."/>
            <person name="Chapman J."/>
            <person name="Salamov A."/>
            <person name="Terry A."/>
            <person name="Shapiro H."/>
            <person name="Lindquist E."/>
            <person name="Kapitonov V.V."/>
            <person name="Jurka J."/>
            <person name="Genikhovich G."/>
            <person name="Grigoriev I.V."/>
            <person name="Lucas S.M."/>
            <person name="Steele R.E."/>
            <person name="Finnerty J.R."/>
            <person name="Technau U."/>
            <person name="Martindale M.Q."/>
            <person name="Rokhsar D.S."/>
        </authorList>
    </citation>
    <scope>NUCLEOTIDE SEQUENCE [LARGE SCALE GENOMIC DNA]</scope>
    <source>
        <strain evidence="13">CH2 X CH6</strain>
    </source>
</reference>
<dbReference type="SUPFAM" id="SSF49562">
    <property type="entry name" value="C2 domain (Calcium/lipid-binding domain, CaLB)"/>
    <property type="match status" value="5"/>
</dbReference>
<sequence>RRRWSDKVQDFQIRVKILEGRQLSGNNIHPVVRVAMSNQKRETKIVRSTNKPVYNESFTFNFHTSEAELFDDLFSPAVSAHSYWRWGIRPKKQLFQGLPRPKCAYISSFAFLNVVFLFQGYLKVTAMVLGPGDEPPIKAKLPPKEEDEDDIESNCLMPMGVARQPALFNLRIFQAEDIPQMDSGMGRSIKKFFKGIFGGAKGLVDPYVKVNFCGKKIETSIKYQDDNPEFKEQVKIPLMFPSMCERIKIQLYDWDRVGNDDCIGTAFLSLSSISGQGDEGNELLVILHPSLLCFPPTFGPCFVNFYGSPREFSELPDQDDALNKGIGEGVAYRGRVLIELETTLGSNEIEQEVSQIETEDIVRVQPFLRREKYKLFACFYEATMIKDVDGPVEFEVSIGNYGNKMDESVAPANTAPSNPLFDGCHYNYLPWGNEKPVVVVESFWEDIAFRLEPLNLISRLCDKLEVNVKRVRSALDAPTPPKEDAFVPMVTSILEVLISDCIPHVGVLSKSSKHCSYDILGRKVLPLNHRDHDLNLTTELKSALDFPGAEINMEQTVGELNGYLQRLRDVAIEPQNCIPDVIVWMISGSERIAYYRIPAQEVLFSTTPDACGKICGKTVELRLKYPGKKGQDLKDHPEIPALVRVELWFGHEKYQDNWTAREKSEGDFIVYAETYENEIKIGPVWTKKACPRPGFSSPDGELELPPDKFIEPSGWKFLGDWEKKPELSLMHDKDSGRKTFVEELYEQGARNFPGGEWGGAKIQWTDVGGDQTTSPQEKATPPGWVWASPQWVVDKNRAVDGEGWEYTVDLSYGVYSPVQKAYHLSRRRRWVRRRDLKHPESTKKQVRRKLLLEGWEYAPVFTMKFHAKERKMDFVRRRRMMRKLIPEGGGKIDPKKSKLPPILRNKAKGITFFRTPSLSISKSVISCTPHKFQMWAYVYQARDLLAKDESGMNDPYVRVAFANQSQMTEVKQKTLCPTWDQTLIFHVDLFDSLENIQRNPPTVVMELFDKDQVGKDDFLGRTEFKPYPRIHGNEGPACKLLWYPISHGDEDGGEILAACELFLVSFIFFQCTTKLETGLLNFHLQDDGVVNIPHPPTPRDAEGEILPVRDRIRPVLQKTVVEVLCWGVRNMKKYQLASIKSPSVQFEIGGEIIQSDILTDAKKFPNFGRPILPRKIINLPVEEMYTPPMNIRIHDNRTFGRKPTVAVHSIKSLTRFRCAAPTPAGQIQVEGPAAPGQPAEGVVPEAESHKFDWWSKYYASLNQTEDSKSEKVGDGTTGRTLSPELEKIEEFGGLEDMIASFSLYRGKAKKRDDDDEETQKVVGEFKGTFRIYPLPEAEGVDPDLPETVFTNLPPNEPIDCVVRVYILSAIDLQPQDPGGLADPYVVVQLGKKKLDNKDQYKPNTLNPIFGKMFELDAVIPVHKDLKITLMDYDLLTRDDMIGETVIDLEQRLLTRYRAKCGIPKTYCDSGPNQWRDHKRPMELLREWCEETEKNFKFYKGTKDGTPDRIVVGYRVYQLDEFGAFRNPNEHLGAKHQRLALHVLNQLEFIPEHVETRGLRSPMQPNIEQGKVQLWVDIFPKNEGVLKPSVDITAREPTNYELRVIVWNTSGVIMDETSITGEQMSDIYVKGWLEGMGDDKEKTDVHYRSLDGDGNFNWRMVFNFLYLPIEKKMVIREKEHFWSLDAKEVRLAPRLNMQIWDNDTFSYDDFLGSCQLDLIKLPKPCQTAKRCGTSRDPGKNGEYVDLFQQHSIQGWWACYQEGIEEPTGKIEMTIEVLNSNEAAVKPAGKGRDEPNQNPHLDEPNRPATSFLWFTSPFKTLKYIIWRNYKWLIIGLLILIVIIALVVIFVYSMPVS</sequence>
<evidence type="ECO:0000256" key="1">
    <source>
        <dbReference type="ARBA" id="ARBA00004401"/>
    </source>
</evidence>
<keyword evidence="5" id="KW-0677">Repeat</keyword>
<keyword evidence="3 10" id="KW-0812">Transmembrane</keyword>
<gene>
    <name evidence="12" type="ORF">NEMVEDRAFT_v1g98802</name>
</gene>
<dbReference type="Proteomes" id="UP000001593">
    <property type="component" value="Unassembled WGS sequence"/>
</dbReference>
<protein>
    <recommendedName>
        <fullName evidence="11">C2 domain-containing protein</fullName>
    </recommendedName>
</protein>
<keyword evidence="9 10" id="KW-0472">Membrane</keyword>
<dbReference type="GO" id="GO:0061025">
    <property type="term" value="P:membrane fusion"/>
    <property type="evidence" value="ECO:0000318"/>
    <property type="project" value="GO_Central"/>
</dbReference>
<evidence type="ECO:0000256" key="6">
    <source>
        <dbReference type="ARBA" id="ARBA00022837"/>
    </source>
</evidence>
<evidence type="ECO:0000256" key="2">
    <source>
        <dbReference type="ARBA" id="ARBA00004483"/>
    </source>
</evidence>